<dbReference type="RefSeq" id="WP_089080517.1">
    <property type="nucleotide sequence ID" value="NZ_VFPJ01000001.1"/>
</dbReference>
<feature type="domain" description="Phage head morphogenesis" evidence="1">
    <location>
        <begin position="107"/>
        <end position="195"/>
    </location>
</feature>
<sequence>MVKTGLNLSLPKGFKNLLNIAEKAFKKLHENGKYNPKDLKNTLEYQNLINETNAIFDKVIVDNVVDGTLLENLQNDVFLFSGLKTHAQLFEASRLLLNAENKIKPFSEFYKDVKKINESYNRQYLEAEYQFAVASSQIANKWADFSEDYNLQYRTAGDERVRDSHDVLRDTTLPKSDPFWDSFMPPNGWRCRCTVVEVLPEDYKVSDSKKAIEKGNLATTQLGKDGKNKLEIFRFNPGKDKVLFPPSHPYNKVAGANKVKEVLADSNKKDKYKNVEFKKQTGIKNNGVFEKFTTGKQNPQEAVKNEKVLKLLANNGGHYRMLPVIEDGNKNPDALNLKTKQLVDVKVSETTNGKNIVQSALKEANKQGVKEVVIHLTKKPDSYRKMYGAVLNTFNQNRAKNINTITVIYPNNIIKSYNTARFKKKKV</sequence>
<dbReference type="EMBL" id="VFPJ01000001">
    <property type="protein sequence ID" value="TQM39794.1"/>
    <property type="molecule type" value="Genomic_DNA"/>
</dbReference>
<evidence type="ECO:0000313" key="2">
    <source>
        <dbReference type="EMBL" id="TQM39794.1"/>
    </source>
</evidence>
<dbReference type="Pfam" id="PF04233">
    <property type="entry name" value="Phage_Mu_F"/>
    <property type="match status" value="1"/>
</dbReference>
<reference evidence="2 3" key="1">
    <citation type="submission" date="2019-06" db="EMBL/GenBank/DDBJ databases">
        <title>Genomic Encyclopedia of Archaeal and Bacterial Type Strains, Phase II (KMG-II): from individual species to whole genera.</title>
        <authorList>
            <person name="Goeker M."/>
        </authorList>
    </citation>
    <scope>NUCLEOTIDE SEQUENCE [LARGE SCALE GENOMIC DNA]</scope>
    <source>
        <strain evidence="2 3">DSM 24789</strain>
    </source>
</reference>
<comment type="caution">
    <text evidence="2">The sequence shown here is derived from an EMBL/GenBank/DDBJ whole genome shotgun (WGS) entry which is preliminary data.</text>
</comment>
<dbReference type="Proteomes" id="UP000320773">
    <property type="component" value="Unassembled WGS sequence"/>
</dbReference>
<dbReference type="Gene3D" id="3.40.1350.120">
    <property type="match status" value="1"/>
</dbReference>
<evidence type="ECO:0000313" key="3">
    <source>
        <dbReference type="Proteomes" id="UP000320773"/>
    </source>
</evidence>
<proteinExistence type="predicted"/>
<dbReference type="InterPro" id="IPR006528">
    <property type="entry name" value="Phage_head_morphogenesis_dom"/>
</dbReference>
<dbReference type="AlphaFoldDB" id="A0A543G189"/>
<protein>
    <submittedName>
        <fullName evidence="2">SPP1 gp7 family putative phage head morphogenesis protein</fullName>
    </submittedName>
</protein>
<gene>
    <name evidence="2" type="ORF">BC670_0625</name>
</gene>
<name>A0A543G189_9FLAO</name>
<accession>A0A543G189</accession>
<evidence type="ECO:0000259" key="1">
    <source>
        <dbReference type="Pfam" id="PF04233"/>
    </source>
</evidence>
<organism evidence="2 3">
    <name type="scientific">Flavobacterium branchiophilum</name>
    <dbReference type="NCBI Taxonomy" id="55197"/>
    <lineage>
        <taxon>Bacteria</taxon>
        <taxon>Pseudomonadati</taxon>
        <taxon>Bacteroidota</taxon>
        <taxon>Flavobacteriia</taxon>
        <taxon>Flavobacteriales</taxon>
        <taxon>Flavobacteriaceae</taxon>
        <taxon>Flavobacterium</taxon>
    </lineage>
</organism>